<comment type="caution">
    <text evidence="23">The sequence shown here is derived from an EMBL/GenBank/DDBJ whole genome shotgun (WGS) entry which is preliminary data.</text>
</comment>
<dbReference type="AlphaFoldDB" id="A0AAN9XL61"/>
<dbReference type="Pfam" id="PF03110">
    <property type="entry name" value="SBP"/>
    <property type="match status" value="1"/>
</dbReference>
<dbReference type="FunFam" id="3.30.200.20:FF:000125">
    <property type="entry name" value="Protein STRUBBELIG-RECEPTOR FAMILY 8"/>
    <property type="match status" value="1"/>
</dbReference>
<dbReference type="FunFam" id="3.80.10.10:FF:000062">
    <property type="entry name" value="protein STRUBBELIG-RECEPTOR FAMILY 3"/>
    <property type="match status" value="1"/>
</dbReference>
<evidence type="ECO:0000256" key="5">
    <source>
        <dbReference type="ARBA" id="ARBA00022723"/>
    </source>
</evidence>
<keyword evidence="15" id="KW-0675">Receptor</keyword>
<evidence type="ECO:0000256" key="1">
    <source>
        <dbReference type="ARBA" id="ARBA00004123"/>
    </source>
</evidence>
<dbReference type="Gene3D" id="4.10.1100.10">
    <property type="entry name" value="Transcription factor, SBP-box domain"/>
    <property type="match status" value="1"/>
</dbReference>
<keyword evidence="13 20" id="KW-0472">Membrane</keyword>
<accession>A0AAN9XL61</accession>
<gene>
    <name evidence="23" type="ORF">VNO78_17185</name>
</gene>
<keyword evidence="4 20" id="KW-0812">Transmembrane</keyword>
<dbReference type="InterPro" id="IPR004333">
    <property type="entry name" value="SBP_dom"/>
</dbReference>
<evidence type="ECO:0000256" key="13">
    <source>
        <dbReference type="ARBA" id="ARBA00023136"/>
    </source>
</evidence>
<feature type="region of interest" description="Disordered" evidence="19">
    <location>
        <begin position="671"/>
        <end position="691"/>
    </location>
</feature>
<sequence>MSSDAAATKLSSSESLNGLKFGQKIYFEDVGLATPATSLTSASASSSSSSSSRKGRGGSLQPAQPPRCQVEGCKVDLSDAKAYYSRHKVCGMHSKSPTVIVAGLQQRFCQQCSRFHQLPEFDQGKRSCRRRLAGHNERRRKPPPNSLLTSRYARLSSSAFDSSGRGGNFLMELTSYPKLSLRNSLPTPRSSEQAPGNQTSTLSWQGSSETPSDLFLQGSVGGTSFTSPGHPPGESYTGVTDSSCALSLLSSQTWGSRNTAPSLGLNNMINFNGTPMTQLATSSPGASIHQLPHTSWCFKDIDSGNCSPEVVPDLGLGQISQPLNTQHPGELDLSQHGRRHYMDLEQSRAYESAHCKVHSLASFVDFQAPNESPESHFSNTVFGHRTIRLVGDLQGWVLSASRVLGARAEAGCWVLRGSSGYGSSRDNVWKMIYYFLYVHLNLFVFFSILISSLAFTHPPEVSALQDLYRTFNYPPMLKGWNGSDPCGESWTGVACSGPSVIQLKLQGLNLTGYLGSLLYNLPNLKQLDVSSNNIKGEIPFGLPPDVTHMNLSHNSLHGPIGDVFTGLDKLKEMDLSYNNFSGDLPCSFGSLRNLARLFLQNNRFTGSVTYLAKLPLTDLNIQDNMFSGILPQHFQSILNLWIGENKFHVTENSPPWKFPLDTVSVEHNTSGTQGNAIKNHSPPRVSEASPRVSEAPLIVSEALPRVNEAPLRVSEHKKKRMGPGGITFMIGGGTLMVSGVVLFVAIRLNKLCVEIPNSKSSESNHGSLHSRPTSATIGVSSTALDERPQVPPFNSASLMDPVVLPSVNYDNTEEPSIRNFSLRSISTGRTRIYTIAELQLATNCFNEANVLGKGSLGPVYRAKFPDGEILAVKQINMGGLSFREEEKFLDVMCTVSRLKHPHIVTLNGYCLERGKHLLIYDYIGNFTLNDALHNGAYKPLSWVQRLRIALGVTQALDYLHSTFWPPVAHGNLKAVNVLLDENLMPRVCDCSLAILRSLSINQVEIPANEFTIGEIGYVAPDHGQPGTSSRKRDVFALGVLLLELLTGRKPFDGARPREEQYLVKWAPPMLPYRASLEQLVDPRMERTFSSKALSRYADIISLCIQPVRQLRPPVSEVVESLESLYQKFDIEKSDVADGTELDPFERSFHSTNICFMGSPTAVSHASAS</sequence>
<dbReference type="Pfam" id="PF13855">
    <property type="entry name" value="LRR_8"/>
    <property type="match status" value="1"/>
</dbReference>
<name>A0AAN9XL61_PSOTE</name>
<dbReference type="InterPro" id="IPR013210">
    <property type="entry name" value="LRR_N_plant-typ"/>
</dbReference>
<evidence type="ECO:0000256" key="20">
    <source>
        <dbReference type="SAM" id="Phobius"/>
    </source>
</evidence>
<evidence type="ECO:0000256" key="17">
    <source>
        <dbReference type="ARBA" id="ARBA00023242"/>
    </source>
</evidence>
<evidence type="ECO:0000256" key="16">
    <source>
        <dbReference type="ARBA" id="ARBA00023180"/>
    </source>
</evidence>
<evidence type="ECO:0000256" key="10">
    <source>
        <dbReference type="ARBA" id="ARBA00022989"/>
    </source>
</evidence>
<dbReference type="InterPro" id="IPR032675">
    <property type="entry name" value="LRR_dom_sf"/>
</dbReference>
<organism evidence="23 24">
    <name type="scientific">Psophocarpus tetragonolobus</name>
    <name type="common">Winged bean</name>
    <name type="synonym">Dolichos tetragonolobus</name>
    <dbReference type="NCBI Taxonomy" id="3891"/>
    <lineage>
        <taxon>Eukaryota</taxon>
        <taxon>Viridiplantae</taxon>
        <taxon>Streptophyta</taxon>
        <taxon>Embryophyta</taxon>
        <taxon>Tracheophyta</taxon>
        <taxon>Spermatophyta</taxon>
        <taxon>Magnoliopsida</taxon>
        <taxon>eudicotyledons</taxon>
        <taxon>Gunneridae</taxon>
        <taxon>Pentapetalae</taxon>
        <taxon>rosids</taxon>
        <taxon>fabids</taxon>
        <taxon>Fabales</taxon>
        <taxon>Fabaceae</taxon>
        <taxon>Papilionoideae</taxon>
        <taxon>50 kb inversion clade</taxon>
        <taxon>NPAAA clade</taxon>
        <taxon>indigoferoid/millettioid clade</taxon>
        <taxon>Phaseoleae</taxon>
        <taxon>Psophocarpus</taxon>
    </lineage>
</organism>
<dbReference type="Pfam" id="PF00069">
    <property type="entry name" value="Pkinase"/>
    <property type="match status" value="1"/>
</dbReference>
<keyword evidence="8 18" id="KW-0863">Zinc-finger</keyword>
<evidence type="ECO:0000313" key="24">
    <source>
        <dbReference type="Proteomes" id="UP001386955"/>
    </source>
</evidence>
<proteinExistence type="predicted"/>
<dbReference type="InterPro" id="IPR001611">
    <property type="entry name" value="Leu-rich_rpt"/>
</dbReference>
<evidence type="ECO:0000256" key="6">
    <source>
        <dbReference type="ARBA" id="ARBA00022729"/>
    </source>
</evidence>
<evidence type="ECO:0000256" key="9">
    <source>
        <dbReference type="ARBA" id="ARBA00022833"/>
    </source>
</evidence>
<feature type="region of interest" description="Disordered" evidence="19">
    <location>
        <begin position="181"/>
        <end position="239"/>
    </location>
</feature>
<dbReference type="EMBL" id="JAYMYS010000004">
    <property type="protein sequence ID" value="KAK7396283.1"/>
    <property type="molecule type" value="Genomic_DNA"/>
</dbReference>
<dbReference type="InterPro" id="IPR011009">
    <property type="entry name" value="Kinase-like_dom_sf"/>
</dbReference>
<dbReference type="InterPro" id="IPR046959">
    <property type="entry name" value="PRK1-6/SRF4-like"/>
</dbReference>
<dbReference type="FunFam" id="1.10.510.10:FF:000479">
    <property type="entry name" value="Leucine-rich repeat receptor-like protein kinase"/>
    <property type="match status" value="1"/>
</dbReference>
<feature type="compositionally biased region" description="Polar residues" evidence="19">
    <location>
        <begin position="181"/>
        <end position="211"/>
    </location>
</feature>
<dbReference type="GO" id="GO:0016020">
    <property type="term" value="C:membrane"/>
    <property type="evidence" value="ECO:0007669"/>
    <property type="project" value="UniProtKB-SubCell"/>
</dbReference>
<feature type="region of interest" description="Disordered" evidence="19">
    <location>
        <begin position="38"/>
        <end position="67"/>
    </location>
</feature>
<evidence type="ECO:0000256" key="15">
    <source>
        <dbReference type="ARBA" id="ARBA00023170"/>
    </source>
</evidence>
<keyword evidence="6" id="KW-0732">Signal</keyword>
<keyword evidence="7" id="KW-0677">Repeat</keyword>
<evidence type="ECO:0000256" key="2">
    <source>
        <dbReference type="ARBA" id="ARBA00004167"/>
    </source>
</evidence>
<dbReference type="SUPFAM" id="SSF52058">
    <property type="entry name" value="L domain-like"/>
    <property type="match status" value="1"/>
</dbReference>
<dbReference type="Gene3D" id="3.30.200.20">
    <property type="entry name" value="Phosphorylase Kinase, domain 1"/>
    <property type="match status" value="1"/>
</dbReference>
<dbReference type="Proteomes" id="UP001386955">
    <property type="component" value="Unassembled WGS sequence"/>
</dbReference>
<dbReference type="InterPro" id="IPR000719">
    <property type="entry name" value="Prot_kinase_dom"/>
</dbReference>
<evidence type="ECO:0000313" key="23">
    <source>
        <dbReference type="EMBL" id="KAK7396283.1"/>
    </source>
</evidence>
<reference evidence="23 24" key="1">
    <citation type="submission" date="2024-01" db="EMBL/GenBank/DDBJ databases">
        <title>The genomes of 5 underutilized Papilionoideae crops provide insights into root nodulation and disease resistanc.</title>
        <authorList>
            <person name="Jiang F."/>
        </authorList>
    </citation>
    <scope>NUCLEOTIDE SEQUENCE [LARGE SCALE GENOMIC DNA]</scope>
    <source>
        <strain evidence="23">DUOXIRENSHENG_FW03</strain>
        <tissue evidence="23">Leaves</tissue>
    </source>
</reference>
<keyword evidence="9" id="KW-0862">Zinc</keyword>
<dbReference type="Pfam" id="PF08263">
    <property type="entry name" value="LRRNT_2"/>
    <property type="match status" value="1"/>
</dbReference>
<evidence type="ECO:0000256" key="7">
    <source>
        <dbReference type="ARBA" id="ARBA00022737"/>
    </source>
</evidence>
<protein>
    <submittedName>
        <fullName evidence="23">Uncharacterized protein</fullName>
    </submittedName>
</protein>
<evidence type="ECO:0000256" key="12">
    <source>
        <dbReference type="ARBA" id="ARBA00023125"/>
    </source>
</evidence>
<feature type="transmembrane region" description="Helical" evidence="20">
    <location>
        <begin position="726"/>
        <end position="746"/>
    </location>
</feature>
<dbReference type="InterPro" id="IPR036893">
    <property type="entry name" value="SBP_sf"/>
</dbReference>
<evidence type="ECO:0000256" key="11">
    <source>
        <dbReference type="ARBA" id="ARBA00023015"/>
    </source>
</evidence>
<feature type="domain" description="Protein kinase" evidence="21">
    <location>
        <begin position="845"/>
        <end position="1125"/>
    </location>
</feature>
<dbReference type="Gene3D" id="1.10.510.10">
    <property type="entry name" value="Transferase(Phosphotransferase) domain 1"/>
    <property type="match status" value="1"/>
</dbReference>
<dbReference type="GO" id="GO:0005524">
    <property type="term" value="F:ATP binding"/>
    <property type="evidence" value="ECO:0007669"/>
    <property type="project" value="InterPro"/>
</dbReference>
<evidence type="ECO:0000256" key="4">
    <source>
        <dbReference type="ARBA" id="ARBA00022692"/>
    </source>
</evidence>
<keyword evidence="14" id="KW-0804">Transcription</keyword>
<keyword evidence="5" id="KW-0479">Metal-binding</keyword>
<keyword evidence="10 20" id="KW-1133">Transmembrane helix</keyword>
<feature type="domain" description="SBP-type" evidence="22">
    <location>
        <begin position="65"/>
        <end position="142"/>
    </location>
</feature>
<evidence type="ECO:0000259" key="22">
    <source>
        <dbReference type="PROSITE" id="PS51141"/>
    </source>
</evidence>
<dbReference type="GO" id="GO:0003677">
    <property type="term" value="F:DNA binding"/>
    <property type="evidence" value="ECO:0007669"/>
    <property type="project" value="UniProtKB-KW"/>
</dbReference>
<dbReference type="SUPFAM" id="SSF56112">
    <property type="entry name" value="Protein kinase-like (PK-like)"/>
    <property type="match status" value="1"/>
</dbReference>
<evidence type="ECO:0000259" key="21">
    <source>
        <dbReference type="PROSITE" id="PS50011"/>
    </source>
</evidence>
<dbReference type="PROSITE" id="PS50011">
    <property type="entry name" value="PROTEIN_KINASE_DOM"/>
    <property type="match status" value="1"/>
</dbReference>
<keyword evidence="16" id="KW-0325">Glycoprotein</keyword>
<evidence type="ECO:0000256" key="3">
    <source>
        <dbReference type="ARBA" id="ARBA00022614"/>
    </source>
</evidence>
<dbReference type="FunFam" id="4.10.1100.10:FF:000001">
    <property type="entry name" value="Squamosa promoter-binding-like protein 14"/>
    <property type="match status" value="1"/>
</dbReference>
<dbReference type="PROSITE" id="PS51141">
    <property type="entry name" value="ZF_SBP"/>
    <property type="match status" value="1"/>
</dbReference>
<dbReference type="GO" id="GO:0004672">
    <property type="term" value="F:protein kinase activity"/>
    <property type="evidence" value="ECO:0007669"/>
    <property type="project" value="InterPro"/>
</dbReference>
<evidence type="ECO:0000256" key="18">
    <source>
        <dbReference type="PROSITE-ProRule" id="PRU00470"/>
    </source>
</evidence>
<comment type="subcellular location">
    <subcellularLocation>
        <location evidence="2">Membrane</location>
        <topology evidence="2">Single-pass membrane protein</topology>
    </subcellularLocation>
    <subcellularLocation>
        <location evidence="1">Nucleus</location>
    </subcellularLocation>
</comment>
<keyword evidence="17" id="KW-0539">Nucleus</keyword>
<feature type="compositionally biased region" description="Low complexity" evidence="19">
    <location>
        <begin position="38"/>
        <end position="52"/>
    </location>
</feature>
<keyword evidence="24" id="KW-1185">Reference proteome</keyword>
<keyword evidence="11" id="KW-0805">Transcription regulation</keyword>
<dbReference type="GO" id="GO:0008270">
    <property type="term" value="F:zinc ion binding"/>
    <property type="evidence" value="ECO:0007669"/>
    <property type="project" value="UniProtKB-KW"/>
</dbReference>
<dbReference type="Gene3D" id="3.80.10.10">
    <property type="entry name" value="Ribonuclease Inhibitor"/>
    <property type="match status" value="1"/>
</dbReference>
<dbReference type="PANTHER" id="PTHR48007">
    <property type="entry name" value="LEUCINE-RICH REPEAT RECEPTOR-LIKE PROTEIN KINASE PXC1"/>
    <property type="match status" value="1"/>
</dbReference>
<dbReference type="SUPFAM" id="SSF103612">
    <property type="entry name" value="SBT domain"/>
    <property type="match status" value="1"/>
</dbReference>
<evidence type="ECO:0000256" key="8">
    <source>
        <dbReference type="ARBA" id="ARBA00022771"/>
    </source>
</evidence>
<dbReference type="Pfam" id="PF00560">
    <property type="entry name" value="LRR_1"/>
    <property type="match status" value="1"/>
</dbReference>
<dbReference type="GO" id="GO:0005634">
    <property type="term" value="C:nucleus"/>
    <property type="evidence" value="ECO:0007669"/>
    <property type="project" value="UniProtKB-SubCell"/>
</dbReference>
<keyword evidence="3" id="KW-0433">Leucine-rich repeat</keyword>
<keyword evidence="12" id="KW-0238">DNA-binding</keyword>
<feature type="transmembrane region" description="Helical" evidence="20">
    <location>
        <begin position="431"/>
        <end position="455"/>
    </location>
</feature>
<dbReference type="PANTHER" id="PTHR48007:SF56">
    <property type="entry name" value="LOW QUALITY PROTEIN: PROTEIN STRUBBELIG-RECEPTOR FAMILY 2"/>
    <property type="match status" value="1"/>
</dbReference>
<evidence type="ECO:0000256" key="14">
    <source>
        <dbReference type="ARBA" id="ARBA00023163"/>
    </source>
</evidence>
<evidence type="ECO:0000256" key="19">
    <source>
        <dbReference type="SAM" id="MobiDB-lite"/>
    </source>
</evidence>